<dbReference type="GO" id="GO:0032259">
    <property type="term" value="P:methylation"/>
    <property type="evidence" value="ECO:0007669"/>
    <property type="project" value="UniProtKB-KW"/>
</dbReference>
<name>A0A0M3K1W6_ANISI</name>
<evidence type="ECO:0000256" key="5">
    <source>
        <dbReference type="PROSITE-ProRule" id="PRU00848"/>
    </source>
</evidence>
<feature type="region of interest" description="Disordered" evidence="7">
    <location>
        <begin position="614"/>
        <end position="644"/>
    </location>
</feature>
<dbReference type="Pfam" id="PF13847">
    <property type="entry name" value="Methyltransf_31"/>
    <property type="match status" value="1"/>
</dbReference>
<dbReference type="InterPro" id="IPR025714">
    <property type="entry name" value="Methyltranfer_dom"/>
</dbReference>
<feature type="compositionally biased region" description="Polar residues" evidence="7">
    <location>
        <begin position="632"/>
        <end position="644"/>
    </location>
</feature>
<gene>
    <name evidence="9" type="ORF">ASIM_LOCUS14288</name>
</gene>
<dbReference type="EMBL" id="UYRR01031686">
    <property type="protein sequence ID" value="VDK51941.1"/>
    <property type="molecule type" value="Genomic_DNA"/>
</dbReference>
<proteinExistence type="inferred from homology"/>
<dbReference type="Proteomes" id="UP000267096">
    <property type="component" value="Unassembled WGS sequence"/>
</dbReference>
<organism evidence="11">
    <name type="scientific">Anisakis simplex</name>
    <name type="common">Herring worm</name>
    <dbReference type="NCBI Taxonomy" id="6269"/>
    <lineage>
        <taxon>Eukaryota</taxon>
        <taxon>Metazoa</taxon>
        <taxon>Ecdysozoa</taxon>
        <taxon>Nematoda</taxon>
        <taxon>Chromadorea</taxon>
        <taxon>Rhabditida</taxon>
        <taxon>Spirurina</taxon>
        <taxon>Ascaridomorpha</taxon>
        <taxon>Ascaridoidea</taxon>
        <taxon>Anisakidae</taxon>
        <taxon>Anisakis</taxon>
        <taxon>Anisakis simplex complex</taxon>
    </lineage>
</organism>
<dbReference type="OrthoDB" id="10017101at2759"/>
<dbReference type="GO" id="GO:0008173">
    <property type="term" value="F:RNA methyltransferase activity"/>
    <property type="evidence" value="ECO:0007669"/>
    <property type="project" value="UniProtKB-UniRule"/>
</dbReference>
<dbReference type="SUPFAM" id="SSF53335">
    <property type="entry name" value="S-adenosyl-L-methionine-dependent methyltransferases"/>
    <property type="match status" value="1"/>
</dbReference>
<dbReference type="Pfam" id="PF06859">
    <property type="entry name" value="Bin3"/>
    <property type="match status" value="1"/>
</dbReference>
<accession>A0A0M3K1W6</accession>
<evidence type="ECO:0000256" key="2">
    <source>
        <dbReference type="ARBA" id="ARBA00022603"/>
    </source>
</evidence>
<evidence type="ECO:0000256" key="6">
    <source>
        <dbReference type="RuleBase" id="RU367087"/>
    </source>
</evidence>
<feature type="compositionally biased region" description="Basic residues" evidence="7">
    <location>
        <begin position="147"/>
        <end position="158"/>
    </location>
</feature>
<dbReference type="PANTHER" id="PTHR12315">
    <property type="entry name" value="BICOID-INTERACTING PROTEIN RELATED"/>
    <property type="match status" value="1"/>
</dbReference>
<evidence type="ECO:0000256" key="3">
    <source>
        <dbReference type="ARBA" id="ARBA00022679"/>
    </source>
</evidence>
<dbReference type="InterPro" id="IPR029063">
    <property type="entry name" value="SAM-dependent_MTases_sf"/>
</dbReference>
<sequence length="644" mass="71392">MSESEKSSSAAQLRSSKESRRSGALVGSALVSATSNEAAAAATAATTLPSGTVTSSGGGSSRRRFTGDISSWSSAGSASKRRRFGDGDSRTAAGLEATSLPFLHGGNIKDPLNLKSVQPIDENEIMKPLEVIIPKNIHDPLNLRNITKNRNKRKRRNSKQGECLESPPPAPHSGPVGVGATEAEEHRRRSNTISSGSISSEHYQQHPTAHHHQQQQQQQRNNSNSSDPIVSPVPASVVRKFSFVTPQKKLSSEGGSTSTPAPSTTPQTTPTKPKADSSSIQQPQQQDVNESLSKDSNLDSQQGCSGGAPLVLPSSSNNDDISDNVTDSDNIQSKTVLHNSAAAAAAAAASNVDQKKKQKERFRYGNFNRYYGTRLESGMKRDPRIELMHKEWFEKKSVLDIGCNAGYITLTIAKDFEPRHIVGIDIDEHLVGVARKNIRHYCDYETQMSGSFPASFSRRYGPISLHSTKFSTKFPDNIWFKRENYVLENDECLEEIHEEFDVIMALSITKWVHLNWGDAGLKRFFRRAFKELHPGGRFILEPQAFDSYRKRAKLTPEVLENYKNIKLLPDAFHQYLLNEIGFESCQVLDLPKAKSKGFQRPIYVYRKKTSSKLNWKSRSNNNNKSKNEISATDCNNELLNTTED</sequence>
<dbReference type="PROSITE" id="PS51515">
    <property type="entry name" value="BIN3_SAM"/>
    <property type="match status" value="1"/>
</dbReference>
<feature type="region of interest" description="Disordered" evidence="7">
    <location>
        <begin position="246"/>
        <end position="328"/>
    </location>
</feature>
<dbReference type="InterPro" id="IPR010675">
    <property type="entry name" value="Bin3_C"/>
</dbReference>
<dbReference type="FunFam" id="3.40.50.150:FF:000083">
    <property type="entry name" value="7SK snRNA methylphosphate capping enzyme"/>
    <property type="match status" value="1"/>
</dbReference>
<dbReference type="WBParaSite" id="ASIM_0001487801-mRNA-1">
    <property type="protein sequence ID" value="ASIM_0001487801-mRNA-1"/>
    <property type="gene ID" value="ASIM_0001487801"/>
</dbReference>
<reference evidence="9 10" key="2">
    <citation type="submission" date="2018-11" db="EMBL/GenBank/DDBJ databases">
        <authorList>
            <consortium name="Pathogen Informatics"/>
        </authorList>
    </citation>
    <scope>NUCLEOTIDE SEQUENCE [LARGE SCALE GENOMIC DNA]</scope>
</reference>
<keyword evidence="2 6" id="KW-0489">Methyltransferase</keyword>
<feature type="region of interest" description="Disordered" evidence="7">
    <location>
        <begin position="143"/>
        <end position="232"/>
    </location>
</feature>
<dbReference type="PANTHER" id="PTHR12315:SF0">
    <property type="entry name" value="7SK SNRNA METHYLPHOSPHATE CAPPING ENZYME"/>
    <property type="match status" value="1"/>
</dbReference>
<comment type="similarity">
    <text evidence="1 6">Belongs to the methyltransferase superfamily.</text>
</comment>
<evidence type="ECO:0000313" key="10">
    <source>
        <dbReference type="Proteomes" id="UP000267096"/>
    </source>
</evidence>
<feature type="domain" description="Bin3-type SAM" evidence="8">
    <location>
        <begin position="382"/>
        <end position="610"/>
    </location>
</feature>
<dbReference type="Gene3D" id="3.40.50.150">
    <property type="entry name" value="Vaccinia Virus protein VP39"/>
    <property type="match status" value="1"/>
</dbReference>
<dbReference type="InterPro" id="IPR024160">
    <property type="entry name" value="BIN3_SAM-bd_dom"/>
</dbReference>
<dbReference type="CDD" id="cd02440">
    <property type="entry name" value="AdoMet_MTases"/>
    <property type="match status" value="1"/>
</dbReference>
<feature type="compositionally biased region" description="Low complexity" evidence="7">
    <location>
        <begin position="314"/>
        <end position="328"/>
    </location>
</feature>
<feature type="compositionally biased region" description="Low complexity" evidence="7">
    <location>
        <begin position="252"/>
        <end position="286"/>
    </location>
</feature>
<dbReference type="AlphaFoldDB" id="A0A0M3K1W6"/>
<evidence type="ECO:0000313" key="9">
    <source>
        <dbReference type="EMBL" id="VDK51941.1"/>
    </source>
</evidence>
<feature type="compositionally biased region" description="Low complexity" evidence="7">
    <location>
        <begin position="38"/>
        <end position="55"/>
    </location>
</feature>
<evidence type="ECO:0000256" key="7">
    <source>
        <dbReference type="SAM" id="MobiDB-lite"/>
    </source>
</evidence>
<dbReference type="GO" id="GO:0040031">
    <property type="term" value="P:snRNA modification"/>
    <property type="evidence" value="ECO:0007669"/>
    <property type="project" value="TreeGrafter"/>
</dbReference>
<keyword evidence="3 6" id="KW-0808">Transferase</keyword>
<evidence type="ECO:0000313" key="11">
    <source>
        <dbReference type="WBParaSite" id="ASIM_0001487801-mRNA-1"/>
    </source>
</evidence>
<reference evidence="11" key="1">
    <citation type="submission" date="2017-02" db="UniProtKB">
        <authorList>
            <consortium name="WormBaseParasite"/>
        </authorList>
    </citation>
    <scope>IDENTIFICATION</scope>
</reference>
<keyword evidence="4 5" id="KW-0949">S-adenosyl-L-methionine</keyword>
<feature type="compositionally biased region" description="Low complexity" evidence="7">
    <location>
        <begin position="191"/>
        <end position="207"/>
    </location>
</feature>
<keyword evidence="10" id="KW-1185">Reference proteome</keyword>
<dbReference type="EC" id="2.1.1.-" evidence="6"/>
<evidence type="ECO:0000259" key="8">
    <source>
        <dbReference type="PROSITE" id="PS51515"/>
    </source>
</evidence>
<evidence type="ECO:0000256" key="4">
    <source>
        <dbReference type="ARBA" id="ARBA00022691"/>
    </source>
</evidence>
<feature type="region of interest" description="Disordered" evidence="7">
    <location>
        <begin position="1"/>
        <end position="91"/>
    </location>
</feature>
<dbReference type="GO" id="GO:0008171">
    <property type="term" value="F:O-methyltransferase activity"/>
    <property type="evidence" value="ECO:0007669"/>
    <property type="project" value="UniProtKB-UniRule"/>
</dbReference>
<dbReference type="GO" id="GO:0017069">
    <property type="term" value="F:snRNA binding"/>
    <property type="evidence" value="ECO:0007669"/>
    <property type="project" value="TreeGrafter"/>
</dbReference>
<protein>
    <recommendedName>
        <fullName evidence="6">RNA methyltransferase</fullName>
        <ecNumber evidence="6">2.1.1.-</ecNumber>
    </recommendedName>
</protein>
<feature type="compositionally biased region" description="Low complexity" evidence="7">
    <location>
        <begin position="614"/>
        <end position="630"/>
    </location>
</feature>
<evidence type="ECO:0000256" key="1">
    <source>
        <dbReference type="ARBA" id="ARBA00008361"/>
    </source>
</evidence>
<dbReference type="InterPro" id="IPR039772">
    <property type="entry name" value="Bin3-like"/>
</dbReference>